<feature type="transmembrane region" description="Helical" evidence="1">
    <location>
        <begin position="382"/>
        <end position="415"/>
    </location>
</feature>
<evidence type="ECO:0000313" key="3">
    <source>
        <dbReference type="Proteomes" id="UP001253595"/>
    </source>
</evidence>
<evidence type="ECO:0000256" key="1">
    <source>
        <dbReference type="SAM" id="Phobius"/>
    </source>
</evidence>
<evidence type="ECO:0000313" key="2">
    <source>
        <dbReference type="EMBL" id="MDR7091172.1"/>
    </source>
</evidence>
<organism evidence="2 3">
    <name type="scientific">Cellvibrio fibrivorans</name>
    <dbReference type="NCBI Taxonomy" id="126350"/>
    <lineage>
        <taxon>Bacteria</taxon>
        <taxon>Pseudomonadati</taxon>
        <taxon>Pseudomonadota</taxon>
        <taxon>Gammaproteobacteria</taxon>
        <taxon>Cellvibrionales</taxon>
        <taxon>Cellvibrionaceae</taxon>
        <taxon>Cellvibrio</taxon>
    </lineage>
</organism>
<comment type="caution">
    <text evidence="2">The sequence shown here is derived from an EMBL/GenBank/DDBJ whole genome shotgun (WGS) entry which is preliminary data.</text>
</comment>
<gene>
    <name evidence="2" type="ORF">J2X05_003207</name>
</gene>
<dbReference type="PANTHER" id="PTHR34219">
    <property type="entry name" value="IRON-REGULATED INNER MEMBRANE PROTEIN-RELATED"/>
    <property type="match status" value="1"/>
</dbReference>
<feature type="transmembrane region" description="Helical" evidence="1">
    <location>
        <begin position="339"/>
        <end position="362"/>
    </location>
</feature>
<reference evidence="2 3" key="1">
    <citation type="submission" date="2023-07" db="EMBL/GenBank/DDBJ databases">
        <title>Sorghum-associated microbial communities from plants grown in Nebraska, USA.</title>
        <authorList>
            <person name="Schachtman D."/>
        </authorList>
    </citation>
    <scope>NUCLEOTIDE SEQUENCE [LARGE SCALE GENOMIC DNA]</scope>
    <source>
        <strain evidence="2 3">BE190</strain>
    </source>
</reference>
<proteinExistence type="predicted"/>
<accession>A0ABU1V159</accession>
<dbReference type="PANTHER" id="PTHR34219:SF1">
    <property type="entry name" value="PEPSY DOMAIN-CONTAINING PROTEIN"/>
    <property type="match status" value="1"/>
</dbReference>
<keyword evidence="1" id="KW-0472">Membrane</keyword>
<feature type="transmembrane region" description="Helical" evidence="1">
    <location>
        <begin position="198"/>
        <end position="222"/>
    </location>
</feature>
<dbReference type="EMBL" id="JAVDVX010000006">
    <property type="protein sequence ID" value="MDR7091172.1"/>
    <property type="molecule type" value="Genomic_DNA"/>
</dbReference>
<keyword evidence="3" id="KW-1185">Reference proteome</keyword>
<feature type="transmembrane region" description="Helical" evidence="1">
    <location>
        <begin position="20"/>
        <end position="42"/>
    </location>
</feature>
<dbReference type="Pfam" id="PF03929">
    <property type="entry name" value="PepSY_TM"/>
    <property type="match status" value="1"/>
</dbReference>
<protein>
    <submittedName>
        <fullName evidence="2">Iron-regulated membrane protein</fullName>
    </submittedName>
</protein>
<feature type="transmembrane region" description="Helical" evidence="1">
    <location>
        <begin position="137"/>
        <end position="166"/>
    </location>
</feature>
<name>A0ABU1V159_9GAMM</name>
<keyword evidence="1" id="KW-0812">Transmembrane</keyword>
<sequence length="429" mass="47720">MAENTNNQKALYRTIWRWHFYAGIFSIPFVIILALTGAIYLFKPYYEHWQERDYRGLQITGEALAPNHQIAAALAAIEGGKLLSYRLPQAPDEAVLIKVQGDTNWMVFVNPYTGAVLAKERSDEQLMNIVKTLHGELLLGTVGSILVELAACWAIVLIVTGLYLWWPRNAHGLAGIIYPRLRDGSRTFWRDIHAVTGIWISAFALFLLVTGLPWALVWGAALKEVRAVEFSKQQDWIQSRAQEHDHWRAQASNTFNLTPEVLVAAQQLRLPPPVELSVASTHHISWKASSQTGNRPERADVWLNGDGSIEKQSGFAEKKLIDRAIGVGIAAHEGYLFGWFNLVLGVLTCVGLILISVSGFILWRKRKPDSVLGAPQPMPARIGFGIVAITIGLAIFLPLLAISLVALLIIEFILLRRISGVSQWLGLSK</sequence>
<dbReference type="RefSeq" id="WP_310074157.1">
    <property type="nucleotide sequence ID" value="NZ_JAVDVX010000006.1"/>
</dbReference>
<dbReference type="InterPro" id="IPR005625">
    <property type="entry name" value="PepSY-ass_TM"/>
</dbReference>
<dbReference type="Proteomes" id="UP001253595">
    <property type="component" value="Unassembled WGS sequence"/>
</dbReference>
<keyword evidence="1" id="KW-1133">Transmembrane helix</keyword>